<reference evidence="2" key="1">
    <citation type="journal article" date="2014" name="Front. Microbiol.">
        <title>High frequency of phylogenetically diverse reductive dehalogenase-homologous genes in deep subseafloor sedimentary metagenomes.</title>
        <authorList>
            <person name="Kawai M."/>
            <person name="Futagami T."/>
            <person name="Toyoda A."/>
            <person name="Takaki Y."/>
            <person name="Nishi S."/>
            <person name="Hori S."/>
            <person name="Arai W."/>
            <person name="Tsubouchi T."/>
            <person name="Morono Y."/>
            <person name="Uchiyama I."/>
            <person name="Ito T."/>
            <person name="Fujiyama A."/>
            <person name="Inagaki F."/>
            <person name="Takami H."/>
        </authorList>
    </citation>
    <scope>NUCLEOTIDE SEQUENCE</scope>
    <source>
        <strain evidence="2">Expedition CK06-06</strain>
    </source>
</reference>
<sequence>MSGRISHFVIVDPEAALFTSNVAVFPLSASSGSVHEVLNELDRLKTTKKRFSPEISQLCKEYLAEKKAKKQKEEEKAETRDALDEHR</sequence>
<evidence type="ECO:0000313" key="2">
    <source>
        <dbReference type="EMBL" id="GAH56018.1"/>
    </source>
</evidence>
<accession>X1IEQ4</accession>
<evidence type="ECO:0000256" key="1">
    <source>
        <dbReference type="SAM" id="MobiDB-lite"/>
    </source>
</evidence>
<proteinExistence type="predicted"/>
<dbReference type="EMBL" id="BARU01017073">
    <property type="protein sequence ID" value="GAH56018.1"/>
    <property type="molecule type" value="Genomic_DNA"/>
</dbReference>
<comment type="caution">
    <text evidence="2">The sequence shown here is derived from an EMBL/GenBank/DDBJ whole genome shotgun (WGS) entry which is preliminary data.</text>
</comment>
<name>X1IEQ4_9ZZZZ</name>
<organism evidence="2">
    <name type="scientific">marine sediment metagenome</name>
    <dbReference type="NCBI Taxonomy" id="412755"/>
    <lineage>
        <taxon>unclassified sequences</taxon>
        <taxon>metagenomes</taxon>
        <taxon>ecological metagenomes</taxon>
    </lineage>
</organism>
<protein>
    <submittedName>
        <fullName evidence="2">Uncharacterized protein</fullName>
    </submittedName>
</protein>
<dbReference type="AlphaFoldDB" id="X1IEQ4"/>
<gene>
    <name evidence="2" type="ORF">S03H2_28343</name>
</gene>
<feature type="region of interest" description="Disordered" evidence="1">
    <location>
        <begin position="66"/>
        <end position="87"/>
    </location>
</feature>